<feature type="domain" description="Carboxylesterase type B" evidence="5">
    <location>
        <begin position="3"/>
        <end position="520"/>
    </location>
</feature>
<keyword evidence="2" id="KW-0719">Serine esterase</keyword>
<dbReference type="SUPFAM" id="SSF53474">
    <property type="entry name" value="alpha/beta-Hydrolases"/>
    <property type="match status" value="1"/>
</dbReference>
<evidence type="ECO:0000313" key="7">
    <source>
        <dbReference type="Proteomes" id="UP000053240"/>
    </source>
</evidence>
<keyword evidence="7" id="KW-1185">Reference proteome</keyword>
<dbReference type="Pfam" id="PF00135">
    <property type="entry name" value="COesterase"/>
    <property type="match status" value="1"/>
</dbReference>
<dbReference type="PANTHER" id="PTHR43142">
    <property type="entry name" value="CARBOXYLIC ESTER HYDROLASE"/>
    <property type="match status" value="1"/>
</dbReference>
<dbReference type="InterPro" id="IPR002018">
    <property type="entry name" value="CarbesteraseB"/>
</dbReference>
<evidence type="ECO:0000256" key="1">
    <source>
        <dbReference type="ARBA" id="ARBA00005964"/>
    </source>
</evidence>
<dbReference type="EMBL" id="KQ460779">
    <property type="protein sequence ID" value="KPJ12312.1"/>
    <property type="molecule type" value="Genomic_DNA"/>
</dbReference>
<evidence type="ECO:0000256" key="2">
    <source>
        <dbReference type="ARBA" id="ARBA00022487"/>
    </source>
</evidence>
<dbReference type="InterPro" id="IPR019819">
    <property type="entry name" value="Carboxylesterase_B_CS"/>
</dbReference>
<keyword evidence="4" id="KW-0325">Glycoprotein</keyword>
<dbReference type="GO" id="GO:0052689">
    <property type="term" value="F:carboxylic ester hydrolase activity"/>
    <property type="evidence" value="ECO:0007669"/>
    <property type="project" value="UniProtKB-KW"/>
</dbReference>
<name>A0A194R3P2_PAPMA</name>
<reference evidence="6 7" key="1">
    <citation type="journal article" date="2015" name="Nat. Commun.">
        <title>Outbred genome sequencing and CRISPR/Cas9 gene editing in butterflies.</title>
        <authorList>
            <person name="Li X."/>
            <person name="Fan D."/>
            <person name="Zhang W."/>
            <person name="Liu G."/>
            <person name="Zhang L."/>
            <person name="Zhao L."/>
            <person name="Fang X."/>
            <person name="Chen L."/>
            <person name="Dong Y."/>
            <person name="Chen Y."/>
            <person name="Ding Y."/>
            <person name="Zhao R."/>
            <person name="Feng M."/>
            <person name="Zhu Y."/>
            <person name="Feng Y."/>
            <person name="Jiang X."/>
            <person name="Zhu D."/>
            <person name="Xiang H."/>
            <person name="Feng X."/>
            <person name="Li S."/>
            <person name="Wang J."/>
            <person name="Zhang G."/>
            <person name="Kronforst M.R."/>
            <person name="Wang W."/>
        </authorList>
    </citation>
    <scope>NUCLEOTIDE SEQUENCE [LARGE SCALE GENOMIC DNA]</scope>
    <source>
        <strain evidence="6">Ya'a_city_454_Pm</strain>
        <tissue evidence="6">Whole body</tissue>
    </source>
</reference>
<keyword evidence="3" id="KW-0378">Hydrolase</keyword>
<evidence type="ECO:0000313" key="6">
    <source>
        <dbReference type="EMBL" id="KPJ12312.1"/>
    </source>
</evidence>
<evidence type="ECO:0000256" key="3">
    <source>
        <dbReference type="ARBA" id="ARBA00022801"/>
    </source>
</evidence>
<proteinExistence type="inferred from homology"/>
<sequence>MATVVIQHGKLQGKKSQNNNGFEYNEFLGIPYAKSPVGNLRFKSPQPPEKWAGVRDATLVNTNNVALQFDMFSSQVIGSEDCLYLNVYTPKIPDGESKLLPVMVFIHGGGFVVGNGILENEHGPNFLIEHNVVIVTINYRLSVLGFLCLDIPEAAGNMGLKDQVKALEWVQNNIVHFSGDKDNVTIFGISAGAASVEYHLLSPKSKGLFHKAILHSGSCLNHWAVNYEPKKLAYQLATKLGYNNSSEDVYALKEFLLNIPGTDLMAASSEICENYTTEKGRIFFGFVPTVEKDFSNGDAFLTDLPYRLLKKGLFNHVPIIKGFCNREGYLTYVLKPKAILDVQENKNFTSYWSFELDSDDKIKYREQMKKAYSMNIKPGDDEDKVGVDFFSDFDFVSGIWTSGKLIARKGVPVRFYDFSYEGKINFFKVAFGIKRTGTAHGDDHTYILYNKVAKEAQGHDLIIRNTMCLMWTNFAKSSCPTPPDSMGELIEWPVYTEDNPVYLRIDKNIEVLSNYEPNKMSIYEEIYEKYEK</sequence>
<comment type="similarity">
    <text evidence="1">Belongs to the type-B carboxylesterase/lipase family.</text>
</comment>
<dbReference type="PANTHER" id="PTHR43142:SF1">
    <property type="entry name" value="CARBOXYLIC ESTER HYDROLASE"/>
    <property type="match status" value="1"/>
</dbReference>
<dbReference type="PROSITE" id="PS00941">
    <property type="entry name" value="CARBOXYLESTERASE_B_2"/>
    <property type="match status" value="1"/>
</dbReference>
<dbReference type="InterPro" id="IPR029058">
    <property type="entry name" value="AB_hydrolase_fold"/>
</dbReference>
<evidence type="ECO:0000259" key="5">
    <source>
        <dbReference type="Pfam" id="PF00135"/>
    </source>
</evidence>
<evidence type="ECO:0000256" key="4">
    <source>
        <dbReference type="ARBA" id="ARBA00023180"/>
    </source>
</evidence>
<accession>A0A194R3P2</accession>
<organism evidence="6 7">
    <name type="scientific">Papilio machaon</name>
    <name type="common">Old World swallowtail butterfly</name>
    <dbReference type="NCBI Taxonomy" id="76193"/>
    <lineage>
        <taxon>Eukaryota</taxon>
        <taxon>Metazoa</taxon>
        <taxon>Ecdysozoa</taxon>
        <taxon>Arthropoda</taxon>
        <taxon>Hexapoda</taxon>
        <taxon>Insecta</taxon>
        <taxon>Pterygota</taxon>
        <taxon>Neoptera</taxon>
        <taxon>Endopterygota</taxon>
        <taxon>Lepidoptera</taxon>
        <taxon>Glossata</taxon>
        <taxon>Ditrysia</taxon>
        <taxon>Papilionoidea</taxon>
        <taxon>Papilionidae</taxon>
        <taxon>Papilioninae</taxon>
        <taxon>Papilio</taxon>
    </lineage>
</organism>
<protein>
    <submittedName>
        <fullName evidence="6">Esterase FE4</fullName>
    </submittedName>
</protein>
<dbReference type="AlphaFoldDB" id="A0A194R3P2"/>
<dbReference type="Gene3D" id="3.40.50.1820">
    <property type="entry name" value="alpha/beta hydrolase"/>
    <property type="match status" value="1"/>
</dbReference>
<dbReference type="InParanoid" id="A0A194R3P2"/>
<dbReference type="Proteomes" id="UP000053240">
    <property type="component" value="Unassembled WGS sequence"/>
</dbReference>
<gene>
    <name evidence="6" type="ORF">RR48_11568</name>
</gene>